<protein>
    <submittedName>
        <fullName evidence="1">Uncharacterized protein</fullName>
    </submittedName>
</protein>
<dbReference type="EMBL" id="QTSX02005170">
    <property type="protein sequence ID" value="KAJ9060536.1"/>
    <property type="molecule type" value="Genomic_DNA"/>
</dbReference>
<reference evidence="1" key="1">
    <citation type="submission" date="2022-04" db="EMBL/GenBank/DDBJ databases">
        <title>Genome of the entomopathogenic fungus Entomophthora muscae.</title>
        <authorList>
            <person name="Elya C."/>
            <person name="Lovett B.R."/>
            <person name="Lee E."/>
            <person name="Macias A.M."/>
            <person name="Hajek A.E."/>
            <person name="De Bivort B.L."/>
            <person name="Kasson M.T."/>
            <person name="De Fine Licht H.H."/>
            <person name="Stajich J.E."/>
        </authorList>
    </citation>
    <scope>NUCLEOTIDE SEQUENCE</scope>
    <source>
        <strain evidence="1">Berkeley</strain>
    </source>
</reference>
<accession>A0ACC2SE62</accession>
<name>A0ACC2SE62_9FUNG</name>
<organism evidence="1 2">
    <name type="scientific">Entomophthora muscae</name>
    <dbReference type="NCBI Taxonomy" id="34485"/>
    <lineage>
        <taxon>Eukaryota</taxon>
        <taxon>Fungi</taxon>
        <taxon>Fungi incertae sedis</taxon>
        <taxon>Zoopagomycota</taxon>
        <taxon>Entomophthoromycotina</taxon>
        <taxon>Entomophthoromycetes</taxon>
        <taxon>Entomophthorales</taxon>
        <taxon>Entomophthoraceae</taxon>
        <taxon>Entomophthora</taxon>
    </lineage>
</organism>
<evidence type="ECO:0000313" key="2">
    <source>
        <dbReference type="Proteomes" id="UP001165960"/>
    </source>
</evidence>
<evidence type="ECO:0000313" key="1">
    <source>
        <dbReference type="EMBL" id="KAJ9060536.1"/>
    </source>
</evidence>
<proteinExistence type="predicted"/>
<gene>
    <name evidence="1" type="ORF">DSO57_1029793</name>
</gene>
<sequence>MAAKHITHYLGLEKNETEDEWSWGASILHSIATSNPLVSKPTNDLASSYSSCSSSSSVSNLELQISKKEKEDSWTREAKLEFMDLSREVHLAMLQHLTPTELLKISRVNRYWLNLAFDGSLWMRVDMSPHHRFISSRQLTTIFKTSGHFVRFLNLRGCYSATGDVIKTLSLHCPNLEEINLSGCRRISSLQLEQLIDTSPHLKAVDLSGLFSVTAASIEALARGCRKVEKVNLAWCKHTSNESIFKLVTLCTNLVALNLNGCASIKSDTMRQISRLPQLQHLSLSRCSQLGDEEFFILAEGRLNNLTHLNLANLTQLSDLALGSIVRRRPPLTWLDISGCNMITENGFQVLTEGLRGLKFLGADSCPRVTDRTLRRLGNNLHQLQRLALGGCEGITDPGIYALLRGCKSLTRLELDNCPNITDAMLRCLTTWIPNNLTSLDVFDCRNLSHKVLQEVVRERPSLDIRSFYSGFNLSQQNHRYLFEAFDSDTGPGCLIL</sequence>
<comment type="caution">
    <text evidence="1">The sequence shown here is derived from an EMBL/GenBank/DDBJ whole genome shotgun (WGS) entry which is preliminary data.</text>
</comment>
<keyword evidence="2" id="KW-1185">Reference proteome</keyword>
<dbReference type="Proteomes" id="UP001165960">
    <property type="component" value="Unassembled WGS sequence"/>
</dbReference>